<dbReference type="PANTHER" id="PTHR42916">
    <property type="entry name" value="2-SUCCINYL-5-ENOLPYRUVYL-6-HYDROXY-3-CYCLOHEXENE-1-CARBOXYLATE SYNTHASE"/>
    <property type="match status" value="1"/>
</dbReference>
<proteinExistence type="predicted"/>
<dbReference type="Pfam" id="PF02776">
    <property type="entry name" value="TPP_enzyme_N"/>
    <property type="match status" value="1"/>
</dbReference>
<accession>A0A9D1V9N0</accession>
<dbReference type="InterPro" id="IPR012001">
    <property type="entry name" value="Thiamin_PyroP_enz_TPP-bd_dom"/>
</dbReference>
<reference evidence="2" key="1">
    <citation type="journal article" date="2021" name="PeerJ">
        <title>Extensive microbial diversity within the chicken gut microbiome revealed by metagenomics and culture.</title>
        <authorList>
            <person name="Gilroy R."/>
            <person name="Ravi A."/>
            <person name="Getino M."/>
            <person name="Pursley I."/>
            <person name="Horton D.L."/>
            <person name="Alikhan N.F."/>
            <person name="Baker D."/>
            <person name="Gharbi K."/>
            <person name="Hall N."/>
            <person name="Watson M."/>
            <person name="Adriaenssens E.M."/>
            <person name="Foster-Nyarko E."/>
            <person name="Jarju S."/>
            <person name="Secka A."/>
            <person name="Antonio M."/>
            <person name="Oren A."/>
            <person name="Chaudhuri R.R."/>
            <person name="La Ragione R."/>
            <person name="Hildebrand F."/>
            <person name="Pallen M.J."/>
        </authorList>
    </citation>
    <scope>NUCLEOTIDE SEQUENCE</scope>
    <source>
        <strain evidence="2">14975</strain>
    </source>
</reference>
<dbReference type="GO" id="GO:0030976">
    <property type="term" value="F:thiamine pyrophosphate binding"/>
    <property type="evidence" value="ECO:0007669"/>
    <property type="project" value="InterPro"/>
</dbReference>
<evidence type="ECO:0000313" key="2">
    <source>
        <dbReference type="EMBL" id="HIX18969.1"/>
    </source>
</evidence>
<dbReference type="AlphaFoldDB" id="A0A9D1V9N0"/>
<evidence type="ECO:0000313" key="3">
    <source>
        <dbReference type="Proteomes" id="UP000823964"/>
    </source>
</evidence>
<dbReference type="SUPFAM" id="SSF52518">
    <property type="entry name" value="Thiamin diphosphate-binding fold (THDP-binding)"/>
    <property type="match status" value="2"/>
</dbReference>
<feature type="domain" description="Thiamine pyrophosphate enzyme N-terminal TPP-binding" evidence="1">
    <location>
        <begin position="12"/>
        <end position="99"/>
    </location>
</feature>
<protein>
    <recommendedName>
        <fullName evidence="1">Thiamine pyrophosphate enzyme N-terminal TPP-binding domain-containing protein</fullName>
    </recommendedName>
</protein>
<organism evidence="2 3">
    <name type="scientific">Candidatus Akkermansia intestinigallinarum</name>
    <dbReference type="NCBI Taxonomy" id="2838431"/>
    <lineage>
        <taxon>Bacteria</taxon>
        <taxon>Pseudomonadati</taxon>
        <taxon>Verrucomicrobiota</taxon>
        <taxon>Verrucomicrobiia</taxon>
        <taxon>Verrucomicrobiales</taxon>
        <taxon>Akkermansiaceae</taxon>
        <taxon>Akkermansia</taxon>
    </lineage>
</organism>
<dbReference type="EMBL" id="DXFQ01000001">
    <property type="protein sequence ID" value="HIX18969.1"/>
    <property type="molecule type" value="Genomic_DNA"/>
</dbReference>
<name>A0A9D1V9N0_9BACT</name>
<dbReference type="InterPro" id="IPR029061">
    <property type="entry name" value="THDP-binding"/>
</dbReference>
<comment type="caution">
    <text evidence="2">The sequence shown here is derived from an EMBL/GenBank/DDBJ whole genome shotgun (WGS) entry which is preliminary data.</text>
</comment>
<dbReference type="PANTHER" id="PTHR42916:SF1">
    <property type="entry name" value="PROTEIN PHYLLO, CHLOROPLASTIC"/>
    <property type="match status" value="1"/>
</dbReference>
<evidence type="ECO:0000259" key="1">
    <source>
        <dbReference type="Pfam" id="PF02776"/>
    </source>
</evidence>
<dbReference type="Proteomes" id="UP000823964">
    <property type="component" value="Unassembled WGS sequence"/>
</dbReference>
<reference evidence="2" key="2">
    <citation type="submission" date="2021-04" db="EMBL/GenBank/DDBJ databases">
        <authorList>
            <person name="Gilroy R."/>
        </authorList>
    </citation>
    <scope>NUCLEOTIDE SEQUENCE</scope>
    <source>
        <strain evidence="2">14975</strain>
    </source>
</reference>
<sequence length="516" mass="55188">MKNLIACCTIGGLAEWVCCPGEHNGNAIRALADCPLIHRWSQSDERTAAYFAIGRMQATGRPVAVVAGSGTAAAALAPAVVEAYYQRRPLVIVTVEPAEHAGAAARPGCIEHEGMFGMYAPSLDITLPCAVSDLPDLAGLFSEGFPIHLNICMGEGVALSGDYSTLEPGPAPQAPRFHGSLVELSQMLRFRSREGLVLIIGALEPGEQEPALWLAQTLRVPLLAEASSGLREELSALLLHGGDDWLCKNPPRYVLRIGDVPTGRFWKQLEQLPQTDVYSVTRTGFSGLSRRSHVIEGDLEQIMKALGDVPHVGDVNRLLSRSRHHAGQVEEAMLAAPESEAAMVRYLSNHVCIADVLCLGSGSCTELWNRYAQLRVPTVYLRANTANSGSDGTIAAFLGNAADASLACCLTGDLALLRDLGAASLLPQLSAGKRIVAVLNNGGAGLADRPELDDELRRLMVQPPPYNLAEVARLWGAEYYAVYSEADFEVLDSLDDNAFALLDIRADSAGLGCRLS</sequence>
<dbReference type="Gene3D" id="3.40.50.1220">
    <property type="entry name" value="TPP-binding domain"/>
    <property type="match status" value="1"/>
</dbReference>
<dbReference type="Gene3D" id="3.40.50.970">
    <property type="match status" value="2"/>
</dbReference>
<gene>
    <name evidence="2" type="ORF">H9862_00020</name>
</gene>